<keyword evidence="1" id="KW-0805">Transcription regulation</keyword>
<evidence type="ECO:0000256" key="5">
    <source>
        <dbReference type="SAM" id="MobiDB-lite"/>
    </source>
</evidence>
<evidence type="ECO:0000256" key="4">
    <source>
        <dbReference type="PROSITE-ProRule" id="PRU00335"/>
    </source>
</evidence>
<organism evidence="7 8">
    <name type="scientific">Bordetella bronchiseptica 253</name>
    <dbReference type="NCBI Taxonomy" id="568707"/>
    <lineage>
        <taxon>Bacteria</taxon>
        <taxon>Pseudomonadati</taxon>
        <taxon>Pseudomonadota</taxon>
        <taxon>Betaproteobacteria</taxon>
        <taxon>Burkholderiales</taxon>
        <taxon>Alcaligenaceae</taxon>
        <taxon>Bordetella</taxon>
    </lineage>
</organism>
<dbReference type="PANTHER" id="PTHR47506:SF6">
    <property type="entry name" value="HTH-TYPE TRANSCRIPTIONAL REPRESSOR NEMR"/>
    <property type="match status" value="1"/>
</dbReference>
<evidence type="ECO:0000256" key="2">
    <source>
        <dbReference type="ARBA" id="ARBA00023125"/>
    </source>
</evidence>
<dbReference type="Pfam" id="PF16925">
    <property type="entry name" value="TetR_C_13"/>
    <property type="match status" value="1"/>
</dbReference>
<evidence type="ECO:0000313" key="7">
    <source>
        <dbReference type="EMBL" id="CCJ52071.1"/>
    </source>
</evidence>
<dbReference type="HOGENOM" id="CLU_069356_4_1_4"/>
<dbReference type="KEGG" id="bbh:BN112_0153"/>
<feature type="DNA-binding region" description="H-T-H motif" evidence="4">
    <location>
        <begin position="62"/>
        <end position="81"/>
    </location>
</feature>
<dbReference type="Gene3D" id="1.10.10.60">
    <property type="entry name" value="Homeodomain-like"/>
    <property type="match status" value="1"/>
</dbReference>
<keyword evidence="2 4" id="KW-0238">DNA-binding</keyword>
<dbReference type="SUPFAM" id="SSF46689">
    <property type="entry name" value="Homeodomain-like"/>
    <property type="match status" value="1"/>
</dbReference>
<evidence type="ECO:0000259" key="6">
    <source>
        <dbReference type="PROSITE" id="PS50977"/>
    </source>
</evidence>
<protein>
    <submittedName>
        <fullName evidence="7">Putative TetR-family transcriptional regulator</fullName>
    </submittedName>
</protein>
<accession>A0A0C6NZE7</accession>
<dbReference type="AlphaFoldDB" id="A0A0C6NZE7"/>
<dbReference type="PANTHER" id="PTHR47506">
    <property type="entry name" value="TRANSCRIPTIONAL REGULATORY PROTEIN"/>
    <property type="match status" value="1"/>
</dbReference>
<dbReference type="InterPro" id="IPR036271">
    <property type="entry name" value="Tet_transcr_reg_TetR-rel_C_sf"/>
</dbReference>
<dbReference type="InterPro" id="IPR009057">
    <property type="entry name" value="Homeodomain-like_sf"/>
</dbReference>
<dbReference type="EMBL" id="HE965806">
    <property type="protein sequence ID" value="CCJ52071.1"/>
    <property type="molecule type" value="Genomic_DNA"/>
</dbReference>
<evidence type="ECO:0000256" key="3">
    <source>
        <dbReference type="ARBA" id="ARBA00023163"/>
    </source>
</evidence>
<dbReference type="PROSITE" id="PS50977">
    <property type="entry name" value="HTH_TETR_2"/>
    <property type="match status" value="1"/>
</dbReference>
<dbReference type="SUPFAM" id="SSF48498">
    <property type="entry name" value="Tetracyclin repressor-like, C-terminal domain"/>
    <property type="match status" value="1"/>
</dbReference>
<feature type="region of interest" description="Disordered" evidence="5">
    <location>
        <begin position="12"/>
        <end position="33"/>
    </location>
</feature>
<dbReference type="Gene3D" id="1.10.357.10">
    <property type="entry name" value="Tetracycline Repressor, domain 2"/>
    <property type="match status" value="1"/>
</dbReference>
<feature type="domain" description="HTH tetR-type" evidence="6">
    <location>
        <begin position="39"/>
        <end position="99"/>
    </location>
</feature>
<evidence type="ECO:0000313" key="8">
    <source>
        <dbReference type="Proteomes" id="UP000007564"/>
    </source>
</evidence>
<dbReference type="InterPro" id="IPR001647">
    <property type="entry name" value="HTH_TetR"/>
</dbReference>
<dbReference type="Proteomes" id="UP000007564">
    <property type="component" value="Chromosome"/>
</dbReference>
<dbReference type="GO" id="GO:0003677">
    <property type="term" value="F:DNA binding"/>
    <property type="evidence" value="ECO:0007669"/>
    <property type="project" value="UniProtKB-UniRule"/>
</dbReference>
<sequence>MYDRIYSMMKNPVRANTPNPAMTQPAPSPTVDGRRLRGERARARVLDEAVKLLSIEGLDGITFGQVAERAEVGKSNLQVLFGDKERLQLAALDHAIALYQAQVIEPAMRKRTPLARLRALMNGWFDFVETRQLPGGCVITAASSEYRARPGPLRDAIRQYRDGARARLRELIRQAKAQGQLAADTNEARLAMDLLAYQAFANVAASMDDAAEFKRAKAAVAQMLAGGAG</sequence>
<gene>
    <name evidence="7" type="ORF">BN112_0153</name>
</gene>
<proteinExistence type="predicted"/>
<dbReference type="OrthoDB" id="326421at2"/>
<dbReference type="RefSeq" id="WP_015063656.1">
    <property type="nucleotide sequence ID" value="NC_019382.1"/>
</dbReference>
<name>A0A0C6NZE7_BORBO</name>
<keyword evidence="3" id="KW-0804">Transcription</keyword>
<reference evidence="7 8" key="1">
    <citation type="journal article" date="2012" name="BMC Genomics">
        <title>Comparative genomics of the classical Bordetella subspecies: the evolution and exchange of virulence-associated diversity amongst closely related pathogens.</title>
        <authorList>
            <person name="Park J."/>
            <person name="Zhang Y."/>
            <person name="Buboltz A.M."/>
            <person name="Zhang X."/>
            <person name="Schuster S.C."/>
            <person name="Ahuja U."/>
            <person name="Liu M."/>
            <person name="Miller J.F."/>
            <person name="Sebaihia M."/>
            <person name="Bentley S.D."/>
            <person name="Parkhill J."/>
            <person name="Harvill E.T."/>
        </authorList>
    </citation>
    <scope>NUCLEOTIDE SEQUENCE [LARGE SCALE GENOMIC DNA]</scope>
    <source>
        <strain evidence="7 8">253</strain>
    </source>
</reference>
<dbReference type="InterPro" id="IPR011075">
    <property type="entry name" value="TetR_C"/>
</dbReference>
<evidence type="ECO:0000256" key="1">
    <source>
        <dbReference type="ARBA" id="ARBA00023015"/>
    </source>
</evidence>